<dbReference type="PANTHER" id="PTHR43917:SF8">
    <property type="entry name" value="GH16740P-RELATED"/>
    <property type="match status" value="1"/>
</dbReference>
<dbReference type="Gene3D" id="3.40.30.10">
    <property type="entry name" value="Glutaredoxin"/>
    <property type="match status" value="1"/>
</dbReference>
<dbReference type="PROSITE" id="PS50404">
    <property type="entry name" value="GST_NTER"/>
    <property type="match status" value="1"/>
</dbReference>
<feature type="domain" description="GST C-terminal" evidence="5">
    <location>
        <begin position="88"/>
        <end position="219"/>
    </location>
</feature>
<dbReference type="InterPro" id="IPR036249">
    <property type="entry name" value="Thioredoxin-like_sf"/>
</dbReference>
<dbReference type="Pfam" id="PF00043">
    <property type="entry name" value="GST_C"/>
    <property type="match status" value="1"/>
</dbReference>
<dbReference type="SFLD" id="SFLDS00019">
    <property type="entry name" value="Glutathione_Transferase_(cytos"/>
    <property type="match status" value="1"/>
</dbReference>
<dbReference type="SUPFAM" id="SSF52833">
    <property type="entry name" value="Thioredoxin-like"/>
    <property type="match status" value="1"/>
</dbReference>
<keyword evidence="2" id="KW-0963">Cytoplasm</keyword>
<evidence type="ECO:0000313" key="6">
    <source>
        <dbReference type="EMBL" id="CAI2380223.1"/>
    </source>
</evidence>
<feature type="domain" description="GST N-terminal" evidence="4">
    <location>
        <begin position="1"/>
        <end position="81"/>
    </location>
</feature>
<dbReference type="InterPro" id="IPR040079">
    <property type="entry name" value="Glutathione_S-Trfase"/>
</dbReference>
<keyword evidence="7" id="KW-1185">Reference proteome</keyword>
<dbReference type="PROSITE" id="PS50405">
    <property type="entry name" value="GST_CTER"/>
    <property type="match status" value="1"/>
</dbReference>
<comment type="similarity">
    <text evidence="3">Belongs to the GST superfamily.</text>
</comment>
<dbReference type="InterPro" id="IPR010987">
    <property type="entry name" value="Glutathione-S-Trfase_C-like"/>
</dbReference>
<dbReference type="InterPro" id="IPR004045">
    <property type="entry name" value="Glutathione_S-Trfase_N"/>
</dbReference>
<protein>
    <recommendedName>
        <fullName evidence="8">Glutathione transferase</fullName>
    </recommendedName>
</protein>
<dbReference type="SUPFAM" id="SSF47616">
    <property type="entry name" value="GST C-terminal domain-like"/>
    <property type="match status" value="1"/>
</dbReference>
<evidence type="ECO:0000259" key="4">
    <source>
        <dbReference type="PROSITE" id="PS50404"/>
    </source>
</evidence>
<dbReference type="SFLD" id="SFLDG00358">
    <property type="entry name" value="Main_(cytGST)"/>
    <property type="match status" value="1"/>
</dbReference>
<dbReference type="InterPro" id="IPR036282">
    <property type="entry name" value="Glutathione-S-Trfase_C_sf"/>
</dbReference>
<evidence type="ECO:0000313" key="7">
    <source>
        <dbReference type="Proteomes" id="UP001295684"/>
    </source>
</evidence>
<name>A0AAD1XWL9_EUPCR</name>
<organism evidence="6 7">
    <name type="scientific">Euplotes crassus</name>
    <dbReference type="NCBI Taxonomy" id="5936"/>
    <lineage>
        <taxon>Eukaryota</taxon>
        <taxon>Sar</taxon>
        <taxon>Alveolata</taxon>
        <taxon>Ciliophora</taxon>
        <taxon>Intramacronucleata</taxon>
        <taxon>Spirotrichea</taxon>
        <taxon>Hypotrichia</taxon>
        <taxon>Euplotida</taxon>
        <taxon>Euplotidae</taxon>
        <taxon>Moneuplotes</taxon>
    </lineage>
</organism>
<dbReference type="GO" id="GO:0006749">
    <property type="term" value="P:glutathione metabolic process"/>
    <property type="evidence" value="ECO:0007669"/>
    <property type="project" value="TreeGrafter"/>
</dbReference>
<comment type="caution">
    <text evidence="6">The sequence shown here is derived from an EMBL/GenBank/DDBJ whole genome shotgun (WGS) entry which is preliminary data.</text>
</comment>
<evidence type="ECO:0008006" key="8">
    <source>
        <dbReference type="Google" id="ProtNLM"/>
    </source>
</evidence>
<dbReference type="InterPro" id="IPR051369">
    <property type="entry name" value="GST_Theta"/>
</dbReference>
<evidence type="ECO:0000259" key="5">
    <source>
        <dbReference type="PROSITE" id="PS50405"/>
    </source>
</evidence>
<evidence type="ECO:0000256" key="1">
    <source>
        <dbReference type="ARBA" id="ARBA00004496"/>
    </source>
</evidence>
<accession>A0AAD1XWL9</accession>
<dbReference type="Gene3D" id="1.20.1050.10">
    <property type="match status" value="1"/>
</dbReference>
<evidence type="ECO:0000256" key="3">
    <source>
        <dbReference type="RuleBase" id="RU003494"/>
    </source>
</evidence>
<dbReference type="Pfam" id="PF02798">
    <property type="entry name" value="GST_N"/>
    <property type="match status" value="1"/>
</dbReference>
<dbReference type="GO" id="GO:0005737">
    <property type="term" value="C:cytoplasm"/>
    <property type="evidence" value="ECO:0007669"/>
    <property type="project" value="UniProtKB-SubCell"/>
</dbReference>
<sequence>MSVKYWGDPVSQPCRTIEFVLKKLDVEYENNMVVLFKETRTEEYKKIHPKQNIPLIEHDGTKIWESNTQCRYLLDTFEGDEDLLPRSDLKARAKIDALLDWCGNSVRPSLTGGLKKILLNVKFFDHPEPTEEEKKECMDSMHQIFAEIEGYTGEHDFLANDKMSIADVQIYNEVMLAKACLSLTFEDYPNLEKWLERMAEDTIIKELDDVMLARLKELS</sequence>
<dbReference type="GO" id="GO:0004364">
    <property type="term" value="F:glutathione transferase activity"/>
    <property type="evidence" value="ECO:0007669"/>
    <property type="project" value="TreeGrafter"/>
</dbReference>
<comment type="subcellular location">
    <subcellularLocation>
        <location evidence="1">Cytoplasm</location>
    </subcellularLocation>
</comment>
<dbReference type="InterPro" id="IPR004046">
    <property type="entry name" value="GST_C"/>
</dbReference>
<dbReference type="AlphaFoldDB" id="A0AAD1XWL9"/>
<reference evidence="6" key="1">
    <citation type="submission" date="2023-07" db="EMBL/GenBank/DDBJ databases">
        <authorList>
            <consortium name="AG Swart"/>
            <person name="Singh M."/>
            <person name="Singh A."/>
            <person name="Seah K."/>
            <person name="Emmerich C."/>
        </authorList>
    </citation>
    <scope>NUCLEOTIDE SEQUENCE</scope>
    <source>
        <strain evidence="6">DP1</strain>
    </source>
</reference>
<dbReference type="EMBL" id="CAMPGE010022158">
    <property type="protein sequence ID" value="CAI2380223.1"/>
    <property type="molecule type" value="Genomic_DNA"/>
</dbReference>
<dbReference type="Proteomes" id="UP001295684">
    <property type="component" value="Unassembled WGS sequence"/>
</dbReference>
<dbReference type="PANTHER" id="PTHR43917">
    <property type="match status" value="1"/>
</dbReference>
<proteinExistence type="inferred from homology"/>
<gene>
    <name evidence="6" type="ORF">ECRASSUSDP1_LOCUS21655</name>
</gene>
<evidence type="ECO:0000256" key="2">
    <source>
        <dbReference type="ARBA" id="ARBA00022490"/>
    </source>
</evidence>